<protein>
    <recommendedName>
        <fullName evidence="3">Restriction endonuclease type IV Mrr domain-containing protein</fullName>
    </recommendedName>
</protein>
<dbReference type="AlphaFoldDB" id="A0A510K4A7"/>
<evidence type="ECO:0000313" key="1">
    <source>
        <dbReference type="EMBL" id="BBM46452.1"/>
    </source>
</evidence>
<sequence>MKAKKEENRVTRTINQLHFEDLDPIRFEELILAMAYKWRRWESINHFGKLGSDDGIDIEATENLYDRERMYIFQCKRYLKISQSQLKKIVDEFLSKNNLLPDVYVLVVSCSISKKNIEFMRTYLSSKGIEKLIVWDKSILETMLYTDYQNLLFAYFGINLIKEHNNKIKTIRQNIALKKKMHLDFLNNNSIGNYSVTEHLKKPFLKFGFTKMIIHSIYDKNYPYENTLLNNDYTGYFRVDIYDFYFNGLIVTDGFVGVKLTQLENGKKINHNMKALRLGYIPFENIIEYDMEGDEFYSNPHLYCEFINVCDPFEKIGYAVLVSDDEYQIFDESEILKIEEIKFEKKGK</sequence>
<organism evidence="1 2">
    <name type="scientific">Leptotrichia trevisanii</name>
    <dbReference type="NCBI Taxonomy" id="109328"/>
    <lineage>
        <taxon>Bacteria</taxon>
        <taxon>Fusobacteriati</taxon>
        <taxon>Fusobacteriota</taxon>
        <taxon>Fusobacteriia</taxon>
        <taxon>Fusobacteriales</taxon>
        <taxon>Leptotrichiaceae</taxon>
        <taxon>Leptotrichia</taxon>
    </lineage>
</organism>
<keyword evidence="2" id="KW-1185">Reference proteome</keyword>
<dbReference type="OrthoDB" id="8440659at2"/>
<proteinExistence type="predicted"/>
<dbReference type="Proteomes" id="UP000422644">
    <property type="component" value="Chromosome"/>
</dbReference>
<evidence type="ECO:0008006" key="3">
    <source>
        <dbReference type="Google" id="ProtNLM"/>
    </source>
</evidence>
<dbReference type="EMBL" id="AP019831">
    <property type="protein sequence ID" value="BBM46452.1"/>
    <property type="molecule type" value="Genomic_DNA"/>
</dbReference>
<dbReference type="Gene3D" id="3.40.1350.10">
    <property type="match status" value="1"/>
</dbReference>
<gene>
    <name evidence="1" type="ORF">JMUB3870_2602</name>
</gene>
<dbReference type="GO" id="GO:0003676">
    <property type="term" value="F:nucleic acid binding"/>
    <property type="evidence" value="ECO:0007669"/>
    <property type="project" value="InterPro"/>
</dbReference>
<evidence type="ECO:0000313" key="2">
    <source>
        <dbReference type="Proteomes" id="UP000422644"/>
    </source>
</evidence>
<reference evidence="1 2" key="1">
    <citation type="submission" date="2019-07" db="EMBL/GenBank/DDBJ databases">
        <title>Complete Genome Sequence of Leptotrichia trevisanii Strain JMUB3870.</title>
        <authorList>
            <person name="Watanabe S."/>
            <person name="Cui L."/>
        </authorList>
    </citation>
    <scope>NUCLEOTIDE SEQUENCE [LARGE SCALE GENOMIC DNA]</scope>
    <source>
        <strain evidence="1 2">JMUB3870</strain>
    </source>
</reference>
<name>A0A510K4A7_9FUSO</name>
<dbReference type="RefSeq" id="WP_155283229.1">
    <property type="nucleotide sequence ID" value="NZ_AP019831.1"/>
</dbReference>
<dbReference type="InterPro" id="IPR011856">
    <property type="entry name" value="tRNA_endonuc-like_dom_sf"/>
</dbReference>
<accession>A0A510K4A7</accession>